<dbReference type="Proteomes" id="UP000032180">
    <property type="component" value="Chromosome 4"/>
</dbReference>
<keyword evidence="2" id="KW-1185">Reference proteome</keyword>
<evidence type="ECO:0000313" key="2">
    <source>
        <dbReference type="Proteomes" id="UP000032180"/>
    </source>
</evidence>
<dbReference type="AlphaFoldDB" id="A0A0D9W8E0"/>
<reference evidence="1" key="3">
    <citation type="submission" date="2015-04" db="UniProtKB">
        <authorList>
            <consortium name="EnsemblPlants"/>
        </authorList>
    </citation>
    <scope>IDENTIFICATION</scope>
</reference>
<accession>A0A0D9W8E0</accession>
<dbReference type="HOGENOM" id="CLU_2925934_0_0_1"/>
<organism evidence="1 2">
    <name type="scientific">Leersia perrieri</name>
    <dbReference type="NCBI Taxonomy" id="77586"/>
    <lineage>
        <taxon>Eukaryota</taxon>
        <taxon>Viridiplantae</taxon>
        <taxon>Streptophyta</taxon>
        <taxon>Embryophyta</taxon>
        <taxon>Tracheophyta</taxon>
        <taxon>Spermatophyta</taxon>
        <taxon>Magnoliopsida</taxon>
        <taxon>Liliopsida</taxon>
        <taxon>Poales</taxon>
        <taxon>Poaceae</taxon>
        <taxon>BOP clade</taxon>
        <taxon>Oryzoideae</taxon>
        <taxon>Oryzeae</taxon>
        <taxon>Oryzinae</taxon>
        <taxon>Leersia</taxon>
    </lineage>
</organism>
<evidence type="ECO:0000313" key="1">
    <source>
        <dbReference type="EnsemblPlants" id="LPERR04G18160.1"/>
    </source>
</evidence>
<protein>
    <submittedName>
        <fullName evidence="1">Uncharacterized protein</fullName>
    </submittedName>
</protein>
<dbReference type="EnsemblPlants" id="LPERR04G18160.1">
    <property type="protein sequence ID" value="LPERR04G18160.1"/>
    <property type="gene ID" value="LPERR04G18160"/>
</dbReference>
<proteinExistence type="predicted"/>
<dbReference type="Gramene" id="LPERR04G18160.1">
    <property type="protein sequence ID" value="LPERR04G18160.1"/>
    <property type="gene ID" value="LPERR04G18160"/>
</dbReference>
<name>A0A0D9W8E0_9ORYZ</name>
<reference evidence="2" key="2">
    <citation type="submission" date="2013-12" db="EMBL/GenBank/DDBJ databases">
        <authorList>
            <person name="Yu Y."/>
            <person name="Lee S."/>
            <person name="de Baynast K."/>
            <person name="Wissotski M."/>
            <person name="Liu L."/>
            <person name="Talag J."/>
            <person name="Goicoechea J."/>
            <person name="Angelova A."/>
            <person name="Jetty R."/>
            <person name="Kudrna D."/>
            <person name="Golser W."/>
            <person name="Rivera L."/>
            <person name="Zhang J."/>
            <person name="Wing R."/>
        </authorList>
    </citation>
    <scope>NUCLEOTIDE SEQUENCE</scope>
</reference>
<reference evidence="1 2" key="1">
    <citation type="submission" date="2012-08" db="EMBL/GenBank/DDBJ databases">
        <title>Oryza genome evolution.</title>
        <authorList>
            <person name="Wing R.A."/>
        </authorList>
    </citation>
    <scope>NUCLEOTIDE SEQUENCE</scope>
</reference>
<sequence>MGAEASTKFGACYAIDTKILIGLRQTCAMEMDEESGSRKRYLPTSPFELYPSLVDEAWARG</sequence>